<dbReference type="STRING" id="201973.SAMN04488025_106149"/>
<dbReference type="InterPro" id="IPR036390">
    <property type="entry name" value="WH_DNA-bd_sf"/>
</dbReference>
<evidence type="ECO:0000313" key="7">
    <source>
        <dbReference type="Proteomes" id="UP000198661"/>
    </source>
</evidence>
<dbReference type="SUPFAM" id="SSF46785">
    <property type="entry name" value="Winged helix' DNA-binding domain"/>
    <property type="match status" value="1"/>
</dbReference>
<accession>A0A1I2M2Z8</accession>
<dbReference type="EMBL" id="FOOK01000006">
    <property type="protein sequence ID" value="SFF85220.1"/>
    <property type="molecule type" value="Genomic_DNA"/>
</dbReference>
<reference evidence="7" key="1">
    <citation type="submission" date="2016-10" db="EMBL/GenBank/DDBJ databases">
        <authorList>
            <person name="Varghese N."/>
            <person name="Submissions S."/>
        </authorList>
    </citation>
    <scope>NUCLEOTIDE SEQUENCE [LARGE SCALE GENOMIC DNA]</scope>
    <source>
        <strain evidence="7">DSM 44945</strain>
    </source>
</reference>
<keyword evidence="4" id="KW-0175">Coiled coil</keyword>
<protein>
    <submittedName>
        <fullName evidence="6">MarR family protein</fullName>
    </submittedName>
</protein>
<evidence type="ECO:0000256" key="2">
    <source>
        <dbReference type="ARBA" id="ARBA00023125"/>
    </source>
</evidence>
<sequence length="155" mass="17687">MTRQDSIGALIHRIARSSIKALQAELEPLGLTAAQFFILQCLSRETGQTQKALAEHLEITSPSLTAMLKPLEEKGLIRRETDSRDARAKLIYLTDEGKKFLRHRILPTVRRLEERLLSGFSDRERQMLAGELERMAENVKEYEKECRAARSGPKI</sequence>
<dbReference type="InterPro" id="IPR036388">
    <property type="entry name" value="WH-like_DNA-bd_sf"/>
</dbReference>
<keyword evidence="2" id="KW-0238">DNA-binding</keyword>
<feature type="domain" description="HTH marR-type" evidence="5">
    <location>
        <begin position="4"/>
        <end position="137"/>
    </location>
</feature>
<evidence type="ECO:0000313" key="6">
    <source>
        <dbReference type="EMBL" id="SFF85220.1"/>
    </source>
</evidence>
<dbReference type="GO" id="GO:0003677">
    <property type="term" value="F:DNA binding"/>
    <property type="evidence" value="ECO:0007669"/>
    <property type="project" value="UniProtKB-KW"/>
</dbReference>
<dbReference type="PANTHER" id="PTHR42756:SF1">
    <property type="entry name" value="TRANSCRIPTIONAL REPRESSOR OF EMRAB OPERON"/>
    <property type="match status" value="1"/>
</dbReference>
<feature type="coiled-coil region" evidence="4">
    <location>
        <begin position="125"/>
        <end position="152"/>
    </location>
</feature>
<organism evidence="6 7">
    <name type="scientific">Planifilum fulgidum</name>
    <dbReference type="NCBI Taxonomy" id="201973"/>
    <lineage>
        <taxon>Bacteria</taxon>
        <taxon>Bacillati</taxon>
        <taxon>Bacillota</taxon>
        <taxon>Bacilli</taxon>
        <taxon>Bacillales</taxon>
        <taxon>Thermoactinomycetaceae</taxon>
        <taxon>Planifilum</taxon>
    </lineage>
</organism>
<dbReference type="AlphaFoldDB" id="A0A1I2M2Z8"/>
<gene>
    <name evidence="6" type="ORF">SAMN04488025_106149</name>
</gene>
<keyword evidence="1" id="KW-0805">Transcription regulation</keyword>
<evidence type="ECO:0000256" key="4">
    <source>
        <dbReference type="SAM" id="Coils"/>
    </source>
</evidence>
<dbReference type="Pfam" id="PF01047">
    <property type="entry name" value="MarR"/>
    <property type="match status" value="1"/>
</dbReference>
<dbReference type="SMART" id="SM00347">
    <property type="entry name" value="HTH_MARR"/>
    <property type="match status" value="1"/>
</dbReference>
<dbReference type="GO" id="GO:0003700">
    <property type="term" value="F:DNA-binding transcription factor activity"/>
    <property type="evidence" value="ECO:0007669"/>
    <property type="project" value="InterPro"/>
</dbReference>
<dbReference type="Proteomes" id="UP000198661">
    <property type="component" value="Unassembled WGS sequence"/>
</dbReference>
<evidence type="ECO:0000256" key="1">
    <source>
        <dbReference type="ARBA" id="ARBA00023015"/>
    </source>
</evidence>
<evidence type="ECO:0000256" key="3">
    <source>
        <dbReference type="ARBA" id="ARBA00023163"/>
    </source>
</evidence>
<keyword evidence="7" id="KW-1185">Reference proteome</keyword>
<dbReference type="PANTHER" id="PTHR42756">
    <property type="entry name" value="TRANSCRIPTIONAL REGULATOR, MARR"/>
    <property type="match status" value="1"/>
</dbReference>
<dbReference type="InterPro" id="IPR000835">
    <property type="entry name" value="HTH_MarR-typ"/>
</dbReference>
<proteinExistence type="predicted"/>
<dbReference type="RefSeq" id="WP_177199003.1">
    <property type="nucleotide sequence ID" value="NZ_FOOK01000006.1"/>
</dbReference>
<dbReference type="Gene3D" id="1.10.10.10">
    <property type="entry name" value="Winged helix-like DNA-binding domain superfamily/Winged helix DNA-binding domain"/>
    <property type="match status" value="1"/>
</dbReference>
<evidence type="ECO:0000259" key="5">
    <source>
        <dbReference type="PROSITE" id="PS50995"/>
    </source>
</evidence>
<dbReference type="PRINTS" id="PR00598">
    <property type="entry name" value="HTHMARR"/>
</dbReference>
<keyword evidence="3" id="KW-0804">Transcription</keyword>
<name>A0A1I2M2Z8_9BACL</name>
<dbReference type="PROSITE" id="PS50995">
    <property type="entry name" value="HTH_MARR_2"/>
    <property type="match status" value="1"/>
</dbReference>